<evidence type="ECO:0000313" key="2">
    <source>
        <dbReference type="EMBL" id="GLC25820.1"/>
    </source>
</evidence>
<accession>A0AA37Q3D1</accession>
<dbReference type="Proteomes" id="UP001161325">
    <property type="component" value="Unassembled WGS sequence"/>
</dbReference>
<dbReference type="AlphaFoldDB" id="A0AA37Q3D1"/>
<reference evidence="2" key="1">
    <citation type="submission" date="2022-08" db="EMBL/GenBank/DDBJ databases">
        <title>Draft genome sequencing of Roseisolibacter agri AW1220.</title>
        <authorList>
            <person name="Tobiishi Y."/>
            <person name="Tonouchi A."/>
        </authorList>
    </citation>
    <scope>NUCLEOTIDE SEQUENCE</scope>
    <source>
        <strain evidence="2">AW1220</strain>
    </source>
</reference>
<proteinExistence type="predicted"/>
<keyword evidence="3" id="KW-1185">Reference proteome</keyword>
<dbReference type="InterPro" id="IPR027417">
    <property type="entry name" value="P-loop_NTPase"/>
</dbReference>
<dbReference type="EMBL" id="BRXS01000003">
    <property type="protein sequence ID" value="GLC25820.1"/>
    <property type="molecule type" value="Genomic_DNA"/>
</dbReference>
<dbReference type="RefSeq" id="WP_284350280.1">
    <property type="nucleotide sequence ID" value="NZ_BRXS01000003.1"/>
</dbReference>
<protein>
    <submittedName>
        <fullName evidence="2">Uncharacterized protein</fullName>
    </submittedName>
</protein>
<feature type="region of interest" description="Disordered" evidence="1">
    <location>
        <begin position="1"/>
        <end position="22"/>
    </location>
</feature>
<dbReference type="SUPFAM" id="SSF52540">
    <property type="entry name" value="P-loop containing nucleoside triphosphate hydrolases"/>
    <property type="match status" value="1"/>
</dbReference>
<organism evidence="2 3">
    <name type="scientific">Roseisolibacter agri</name>
    <dbReference type="NCBI Taxonomy" id="2014610"/>
    <lineage>
        <taxon>Bacteria</taxon>
        <taxon>Pseudomonadati</taxon>
        <taxon>Gemmatimonadota</taxon>
        <taxon>Gemmatimonadia</taxon>
        <taxon>Gemmatimonadales</taxon>
        <taxon>Gemmatimonadaceae</taxon>
        <taxon>Roseisolibacter</taxon>
    </lineage>
</organism>
<dbReference type="Gene3D" id="3.40.50.300">
    <property type="entry name" value="P-loop containing nucleotide triphosphate hydrolases"/>
    <property type="match status" value="1"/>
</dbReference>
<sequence length="286" mass="31597">MADRALSDADASATDRNSDSSIVLWGPPGSGKSTYLATLVYYNESLDEQARRWCVLPADGVTAEWVVERVERWREGAASPKSLHPEPQALSFRLYSLPPARAGLFARKPAAAHPEATLRFWDVPGETYTGEIPDAIVQQMVGARGLLLVLDPGFDPPEGRERFYERFFLKTLGKLTFAMQRARAAGTLAGDARDVLAGDNRLTIPVAICLSHLDEHPALREGDRVQLLRELFGDSAQLLEKWLTNWEVLPMSATGVRERGAIDPRPELAAHPIAWLLDQSRAFAGR</sequence>
<evidence type="ECO:0000313" key="3">
    <source>
        <dbReference type="Proteomes" id="UP001161325"/>
    </source>
</evidence>
<gene>
    <name evidence="2" type="ORF">rosag_23330</name>
</gene>
<comment type="caution">
    <text evidence="2">The sequence shown here is derived from an EMBL/GenBank/DDBJ whole genome shotgun (WGS) entry which is preliminary data.</text>
</comment>
<evidence type="ECO:0000256" key="1">
    <source>
        <dbReference type="SAM" id="MobiDB-lite"/>
    </source>
</evidence>
<name>A0AA37Q3D1_9BACT</name>